<feature type="domain" description="UspA" evidence="2">
    <location>
        <begin position="1"/>
        <end position="141"/>
    </location>
</feature>
<organism evidence="3 4">
    <name type="scientific">Halogranum amylolyticum</name>
    <dbReference type="NCBI Taxonomy" id="660520"/>
    <lineage>
        <taxon>Archaea</taxon>
        <taxon>Methanobacteriati</taxon>
        <taxon>Methanobacteriota</taxon>
        <taxon>Stenosarchaea group</taxon>
        <taxon>Halobacteria</taxon>
        <taxon>Halobacteriales</taxon>
        <taxon>Haloferacaceae</taxon>
    </lineage>
</organism>
<dbReference type="CDD" id="cd00293">
    <property type="entry name" value="USP-like"/>
    <property type="match status" value="1"/>
</dbReference>
<protein>
    <submittedName>
        <fullName evidence="3">Nucleotide-binding universal stress protein, UspA family</fullName>
    </submittedName>
</protein>
<dbReference type="PANTHER" id="PTHR46268:SF6">
    <property type="entry name" value="UNIVERSAL STRESS PROTEIN UP12"/>
    <property type="match status" value="1"/>
</dbReference>
<dbReference type="PRINTS" id="PR01438">
    <property type="entry name" value="UNVRSLSTRESS"/>
</dbReference>
<dbReference type="RefSeq" id="WP_089820534.1">
    <property type="nucleotide sequence ID" value="NZ_FODV01000001.1"/>
</dbReference>
<evidence type="ECO:0000313" key="3">
    <source>
        <dbReference type="EMBL" id="SEO21432.1"/>
    </source>
</evidence>
<comment type="similarity">
    <text evidence="1">Belongs to the universal stress protein A family.</text>
</comment>
<dbReference type="EMBL" id="FODV01000001">
    <property type="protein sequence ID" value="SEO21432.1"/>
    <property type="molecule type" value="Genomic_DNA"/>
</dbReference>
<dbReference type="PANTHER" id="PTHR46268">
    <property type="entry name" value="STRESS RESPONSE PROTEIN NHAX"/>
    <property type="match status" value="1"/>
</dbReference>
<evidence type="ECO:0000313" key="4">
    <source>
        <dbReference type="Proteomes" id="UP000199126"/>
    </source>
</evidence>
<dbReference type="Gene3D" id="3.40.50.620">
    <property type="entry name" value="HUPs"/>
    <property type="match status" value="1"/>
</dbReference>
<keyword evidence="4" id="KW-1185">Reference proteome</keyword>
<dbReference type="InterPro" id="IPR014729">
    <property type="entry name" value="Rossmann-like_a/b/a_fold"/>
</dbReference>
<dbReference type="SUPFAM" id="SSF52402">
    <property type="entry name" value="Adenine nucleotide alpha hydrolases-like"/>
    <property type="match status" value="1"/>
</dbReference>
<dbReference type="InterPro" id="IPR006015">
    <property type="entry name" value="Universal_stress_UspA"/>
</dbReference>
<dbReference type="PIRSF" id="PIRSF006276">
    <property type="entry name" value="UspA"/>
    <property type="match status" value="1"/>
</dbReference>
<dbReference type="InterPro" id="IPR006016">
    <property type="entry name" value="UspA"/>
</dbReference>
<dbReference type="Proteomes" id="UP000199126">
    <property type="component" value="Unassembled WGS sequence"/>
</dbReference>
<evidence type="ECO:0000256" key="1">
    <source>
        <dbReference type="ARBA" id="ARBA00008791"/>
    </source>
</evidence>
<evidence type="ECO:0000259" key="2">
    <source>
        <dbReference type="Pfam" id="PF00582"/>
    </source>
</evidence>
<sequence length="151" mass="16005">MYSTILVPTDGSETATRAVDYAVDVADTYDATVHALSVVDAGDLGLRTPPDVDVEELRRPLRERAQSAVDAVVRAGEAADVPVVAAVRVGVVHRTILDYAEENEVDLVVMGTHGRSGLSRALLGSVTEQVVRESSAPVLTVAPDGRREQDA</sequence>
<reference evidence="4" key="1">
    <citation type="submission" date="2016-10" db="EMBL/GenBank/DDBJ databases">
        <authorList>
            <person name="Varghese N."/>
            <person name="Submissions S."/>
        </authorList>
    </citation>
    <scope>NUCLEOTIDE SEQUENCE [LARGE SCALE GENOMIC DNA]</scope>
    <source>
        <strain evidence="4">CGMCC 1.10121</strain>
    </source>
</reference>
<dbReference type="AlphaFoldDB" id="A0A1H8MVP0"/>
<name>A0A1H8MVP0_9EURY</name>
<accession>A0A1H8MVP0</accession>
<dbReference type="Pfam" id="PF00582">
    <property type="entry name" value="Usp"/>
    <property type="match status" value="1"/>
</dbReference>
<proteinExistence type="inferred from homology"/>
<dbReference type="OrthoDB" id="105697at2157"/>
<gene>
    <name evidence="3" type="ORF">SAMN04487948_101127</name>
</gene>